<gene>
    <name evidence="2" type="ORF">B0T15DRAFT_44469</name>
</gene>
<evidence type="ECO:0000313" key="2">
    <source>
        <dbReference type="EMBL" id="KAK3310640.1"/>
    </source>
</evidence>
<organism evidence="2 3">
    <name type="scientific">Chaetomium strumarium</name>
    <dbReference type="NCBI Taxonomy" id="1170767"/>
    <lineage>
        <taxon>Eukaryota</taxon>
        <taxon>Fungi</taxon>
        <taxon>Dikarya</taxon>
        <taxon>Ascomycota</taxon>
        <taxon>Pezizomycotina</taxon>
        <taxon>Sordariomycetes</taxon>
        <taxon>Sordariomycetidae</taxon>
        <taxon>Sordariales</taxon>
        <taxon>Chaetomiaceae</taxon>
        <taxon>Chaetomium</taxon>
    </lineage>
</organism>
<keyword evidence="3" id="KW-1185">Reference proteome</keyword>
<reference evidence="2" key="1">
    <citation type="journal article" date="2023" name="Mol. Phylogenet. Evol.">
        <title>Genome-scale phylogeny and comparative genomics of the fungal order Sordariales.</title>
        <authorList>
            <person name="Hensen N."/>
            <person name="Bonometti L."/>
            <person name="Westerberg I."/>
            <person name="Brannstrom I.O."/>
            <person name="Guillou S."/>
            <person name="Cros-Aarteil S."/>
            <person name="Calhoun S."/>
            <person name="Haridas S."/>
            <person name="Kuo A."/>
            <person name="Mondo S."/>
            <person name="Pangilinan J."/>
            <person name="Riley R."/>
            <person name="LaButti K."/>
            <person name="Andreopoulos B."/>
            <person name="Lipzen A."/>
            <person name="Chen C."/>
            <person name="Yan M."/>
            <person name="Daum C."/>
            <person name="Ng V."/>
            <person name="Clum A."/>
            <person name="Steindorff A."/>
            <person name="Ohm R.A."/>
            <person name="Martin F."/>
            <person name="Silar P."/>
            <person name="Natvig D.O."/>
            <person name="Lalanne C."/>
            <person name="Gautier V."/>
            <person name="Ament-Velasquez S.L."/>
            <person name="Kruys A."/>
            <person name="Hutchinson M.I."/>
            <person name="Powell A.J."/>
            <person name="Barry K."/>
            <person name="Miller A.N."/>
            <person name="Grigoriev I.V."/>
            <person name="Debuchy R."/>
            <person name="Gladieux P."/>
            <person name="Hiltunen Thoren M."/>
            <person name="Johannesson H."/>
        </authorList>
    </citation>
    <scope>NUCLEOTIDE SEQUENCE</scope>
    <source>
        <strain evidence="2">CBS 333.67</strain>
    </source>
</reference>
<comment type="caution">
    <text evidence="2">The sequence shown here is derived from an EMBL/GenBank/DDBJ whole genome shotgun (WGS) entry which is preliminary data.</text>
</comment>
<reference evidence="2" key="2">
    <citation type="submission" date="2023-06" db="EMBL/GenBank/DDBJ databases">
        <authorList>
            <consortium name="Lawrence Berkeley National Laboratory"/>
            <person name="Mondo S.J."/>
            <person name="Hensen N."/>
            <person name="Bonometti L."/>
            <person name="Westerberg I."/>
            <person name="Brannstrom I.O."/>
            <person name="Guillou S."/>
            <person name="Cros-Aarteil S."/>
            <person name="Calhoun S."/>
            <person name="Haridas S."/>
            <person name="Kuo A."/>
            <person name="Pangilinan J."/>
            <person name="Riley R."/>
            <person name="Labutti K."/>
            <person name="Andreopoulos B."/>
            <person name="Lipzen A."/>
            <person name="Chen C."/>
            <person name="Yanf M."/>
            <person name="Daum C."/>
            <person name="Ng V."/>
            <person name="Clum A."/>
            <person name="Steindorff A."/>
            <person name="Ohm R."/>
            <person name="Martin F."/>
            <person name="Silar P."/>
            <person name="Natvig D."/>
            <person name="Lalanne C."/>
            <person name="Gautier V."/>
            <person name="Ament-Velasquez S.L."/>
            <person name="Kruys A."/>
            <person name="Hutchinson M.I."/>
            <person name="Powell A.J."/>
            <person name="Barry K."/>
            <person name="Miller A.N."/>
            <person name="Grigoriev I.V."/>
            <person name="Debuchy R."/>
            <person name="Gladieux P."/>
            <person name="Thoren M.H."/>
            <person name="Johannesson H."/>
        </authorList>
    </citation>
    <scope>NUCLEOTIDE SEQUENCE</scope>
    <source>
        <strain evidence="2">CBS 333.67</strain>
    </source>
</reference>
<dbReference type="EMBL" id="JAUDZG010000001">
    <property type="protein sequence ID" value="KAK3310640.1"/>
    <property type="molecule type" value="Genomic_DNA"/>
</dbReference>
<evidence type="ECO:0000313" key="3">
    <source>
        <dbReference type="Proteomes" id="UP001273166"/>
    </source>
</evidence>
<accession>A0AAJ0M6G6</accession>
<protein>
    <submittedName>
        <fullName evidence="2">Uncharacterized protein</fullName>
    </submittedName>
</protein>
<feature type="region of interest" description="Disordered" evidence="1">
    <location>
        <begin position="1"/>
        <end position="24"/>
    </location>
</feature>
<dbReference type="AlphaFoldDB" id="A0AAJ0M6G6"/>
<dbReference type="GeneID" id="87884775"/>
<dbReference type="RefSeq" id="XP_062726420.1">
    <property type="nucleotide sequence ID" value="XM_062865946.1"/>
</dbReference>
<feature type="compositionally biased region" description="Polar residues" evidence="1">
    <location>
        <begin position="8"/>
        <end position="24"/>
    </location>
</feature>
<dbReference type="Proteomes" id="UP001273166">
    <property type="component" value="Unassembled WGS sequence"/>
</dbReference>
<name>A0AAJ0M6G6_9PEZI</name>
<evidence type="ECO:0000256" key="1">
    <source>
        <dbReference type="SAM" id="MobiDB-lite"/>
    </source>
</evidence>
<sequence length="211" mass="23700">MGHGVRAQQKQNFSELPGQAQSSLSPHSIPAFLRTAQCTMHQPEGRPVCSVCGVCRWPLWRRHGPCRSTVGLHPMLVIQAPLSLWKVPSRRRFQSIIIPRHLGLLGSLLLTTTHKNLAWIICHPSFVRCSASGFRSFQGPVERWTGRVGPWAYLPVSHPQNRGPMNVARHAFGKQNQKSNHATSPQAWRPDAQCEEWRCCDTGCSQTPYVL</sequence>
<proteinExistence type="predicted"/>